<dbReference type="SUPFAM" id="SSF53335">
    <property type="entry name" value="S-adenosyl-L-methionine-dependent methyltransferases"/>
    <property type="match status" value="1"/>
</dbReference>
<name>A0A0F8XVY7_9ZZZZ</name>
<accession>A0A0F8XVY7</accession>
<gene>
    <name evidence="1" type="ORF">LCGC14_2974450</name>
</gene>
<evidence type="ECO:0000313" key="1">
    <source>
        <dbReference type="EMBL" id="KKK65405.1"/>
    </source>
</evidence>
<organism evidence="1">
    <name type="scientific">marine sediment metagenome</name>
    <dbReference type="NCBI Taxonomy" id="412755"/>
    <lineage>
        <taxon>unclassified sequences</taxon>
        <taxon>metagenomes</taxon>
        <taxon>ecological metagenomes</taxon>
    </lineage>
</organism>
<reference evidence="1" key="1">
    <citation type="journal article" date="2015" name="Nature">
        <title>Complex archaea that bridge the gap between prokaryotes and eukaryotes.</title>
        <authorList>
            <person name="Spang A."/>
            <person name="Saw J.H."/>
            <person name="Jorgensen S.L."/>
            <person name="Zaremba-Niedzwiedzka K."/>
            <person name="Martijn J."/>
            <person name="Lind A.E."/>
            <person name="van Eijk R."/>
            <person name="Schleper C."/>
            <person name="Guy L."/>
            <person name="Ettema T.J."/>
        </authorList>
    </citation>
    <scope>NUCLEOTIDE SEQUENCE</scope>
</reference>
<dbReference type="EMBL" id="LAZR01060570">
    <property type="protein sequence ID" value="KKK65405.1"/>
    <property type="molecule type" value="Genomic_DNA"/>
</dbReference>
<proteinExistence type="predicted"/>
<dbReference type="AlphaFoldDB" id="A0A0F8XVY7"/>
<comment type="caution">
    <text evidence="1">The sequence shown here is derived from an EMBL/GenBank/DDBJ whole genome shotgun (WGS) entry which is preliminary data.</text>
</comment>
<evidence type="ECO:0008006" key="2">
    <source>
        <dbReference type="Google" id="ProtNLM"/>
    </source>
</evidence>
<protein>
    <recommendedName>
        <fullName evidence="2">DNA methylase adenine-specific domain-containing protein</fullName>
    </recommendedName>
</protein>
<dbReference type="InterPro" id="IPR029063">
    <property type="entry name" value="SAM-dependent_MTases_sf"/>
</dbReference>
<feature type="non-terminal residue" evidence="1">
    <location>
        <position position="1"/>
    </location>
</feature>
<dbReference type="Gene3D" id="3.40.50.150">
    <property type="entry name" value="Vaccinia Virus protein VP39"/>
    <property type="match status" value="1"/>
</dbReference>
<sequence>ELLENIRKTVLQWFPEKINRKKYIDKNMGLHGYFLIHADHMLKKGGRIAMVLPTSTFTTDYTKKLLEFLQDKAYSINYVIEIFDLLYIKKIIFRDIKVMIFK</sequence>